<accession>A0A448X5X8</accession>
<organism evidence="1 2">
    <name type="scientific">Protopolystoma xenopodis</name>
    <dbReference type="NCBI Taxonomy" id="117903"/>
    <lineage>
        <taxon>Eukaryota</taxon>
        <taxon>Metazoa</taxon>
        <taxon>Spiralia</taxon>
        <taxon>Lophotrochozoa</taxon>
        <taxon>Platyhelminthes</taxon>
        <taxon>Monogenea</taxon>
        <taxon>Polyopisthocotylea</taxon>
        <taxon>Polystomatidea</taxon>
        <taxon>Polystomatidae</taxon>
        <taxon>Protopolystoma</taxon>
    </lineage>
</organism>
<dbReference type="Proteomes" id="UP000784294">
    <property type="component" value="Unassembled WGS sequence"/>
</dbReference>
<sequence length="244" mass="26875">MLSDHLFFELLNIWLNLYELFFILHTDSIPCNVPQILINREPLANHLFDIELYGDCDVIVRHLCALLGWSPPNKLGIEKPSSNVLPSLTDTSISTSACLYSEVPLIDVARIAESENVPSTRAQEPLIETFSTTPHAKTRPYSHFKHKGQLSNASMTGTPSSGFTHFSSYSSDAAYIANRSSDRTDLVSPVIQTSGHVADYASAKGERAALESGDHSEIEEDGPHTAWSVADFLPSMHSIIDSIF</sequence>
<dbReference type="OrthoDB" id="424302at2759"/>
<protein>
    <submittedName>
        <fullName evidence="1">Uncharacterized protein</fullName>
    </submittedName>
</protein>
<name>A0A448X5X8_9PLAT</name>
<gene>
    <name evidence="1" type="ORF">PXEA_LOCUS22356</name>
</gene>
<evidence type="ECO:0000313" key="2">
    <source>
        <dbReference type="Proteomes" id="UP000784294"/>
    </source>
</evidence>
<dbReference type="Gene3D" id="3.40.50.1220">
    <property type="entry name" value="TPP-binding domain"/>
    <property type="match status" value="1"/>
</dbReference>
<evidence type="ECO:0000313" key="1">
    <source>
        <dbReference type="EMBL" id="VEL28916.1"/>
    </source>
</evidence>
<reference evidence="1" key="1">
    <citation type="submission" date="2018-11" db="EMBL/GenBank/DDBJ databases">
        <authorList>
            <consortium name="Pathogen Informatics"/>
        </authorList>
    </citation>
    <scope>NUCLEOTIDE SEQUENCE</scope>
</reference>
<dbReference type="AlphaFoldDB" id="A0A448X5X8"/>
<proteinExistence type="predicted"/>
<comment type="caution">
    <text evidence="1">The sequence shown here is derived from an EMBL/GenBank/DDBJ whole genome shotgun (WGS) entry which is preliminary data.</text>
</comment>
<dbReference type="EMBL" id="CAAALY010098717">
    <property type="protein sequence ID" value="VEL28916.1"/>
    <property type="molecule type" value="Genomic_DNA"/>
</dbReference>
<keyword evidence="2" id="KW-1185">Reference proteome</keyword>